<dbReference type="InterPro" id="IPR039536">
    <property type="entry name" value="TetR_C_Proteobacteria"/>
</dbReference>
<evidence type="ECO:0000313" key="5">
    <source>
        <dbReference type="EMBL" id="MCX8999846.1"/>
    </source>
</evidence>
<dbReference type="InterPro" id="IPR009057">
    <property type="entry name" value="Homeodomain-like_sf"/>
</dbReference>
<evidence type="ECO:0000256" key="1">
    <source>
        <dbReference type="ARBA" id="ARBA00023125"/>
    </source>
</evidence>
<evidence type="ECO:0000256" key="3">
    <source>
        <dbReference type="SAM" id="MobiDB-lite"/>
    </source>
</evidence>
<dbReference type="EMBL" id="JANFPI010000012">
    <property type="protein sequence ID" value="MCX8999846.1"/>
    <property type="molecule type" value="Genomic_DNA"/>
</dbReference>
<dbReference type="GO" id="GO:0003700">
    <property type="term" value="F:DNA-binding transcription factor activity"/>
    <property type="evidence" value="ECO:0007669"/>
    <property type="project" value="TreeGrafter"/>
</dbReference>
<dbReference type="Pfam" id="PF14246">
    <property type="entry name" value="TetR_C_7"/>
    <property type="match status" value="1"/>
</dbReference>
<organism evidence="5 6">
    <name type="scientific">Ectorhizobium quercum</name>
    <dbReference type="NCBI Taxonomy" id="2965071"/>
    <lineage>
        <taxon>Bacteria</taxon>
        <taxon>Pseudomonadati</taxon>
        <taxon>Pseudomonadota</taxon>
        <taxon>Alphaproteobacteria</taxon>
        <taxon>Hyphomicrobiales</taxon>
        <taxon>Rhizobiaceae</taxon>
        <taxon>Ectorhizobium</taxon>
    </lineage>
</organism>
<name>A0AAE3N441_9HYPH</name>
<sequence length="222" mass="25617">MSTGKLQYSEGDTAAGPPARRGRPRMVSDEERRKAILQAAYAAFVELGFARTTTAIVAAKAKVSKRSIYELFENKTRLFAEVVREHRHVMLDLPRPADEDLPPLETLSRIFRLDIPDEEDVEREAVLRLIVRESQQLPELSDYLYENGIIRAREELIEWLDRENCRGRIRSEDTLVCAGMLMDIVFGALLPRRRLKTAGERTQRREHIRKRLEIFLRGIGAM</sequence>
<feature type="region of interest" description="Disordered" evidence="3">
    <location>
        <begin position="1"/>
        <end position="27"/>
    </location>
</feature>
<dbReference type="Pfam" id="PF00440">
    <property type="entry name" value="TetR_N"/>
    <property type="match status" value="1"/>
</dbReference>
<feature type="domain" description="HTH tetR-type" evidence="4">
    <location>
        <begin position="30"/>
        <end position="90"/>
    </location>
</feature>
<evidence type="ECO:0000259" key="4">
    <source>
        <dbReference type="PROSITE" id="PS50977"/>
    </source>
</evidence>
<gene>
    <name evidence="5" type="ORF">NOF55_22335</name>
</gene>
<dbReference type="InterPro" id="IPR050109">
    <property type="entry name" value="HTH-type_TetR-like_transc_reg"/>
</dbReference>
<dbReference type="Gene3D" id="1.10.357.10">
    <property type="entry name" value="Tetracycline Repressor, domain 2"/>
    <property type="match status" value="1"/>
</dbReference>
<feature type="DNA-binding region" description="H-T-H motif" evidence="2">
    <location>
        <begin position="53"/>
        <end position="72"/>
    </location>
</feature>
<dbReference type="AlphaFoldDB" id="A0AAE3N441"/>
<dbReference type="SUPFAM" id="SSF48498">
    <property type="entry name" value="Tetracyclin repressor-like, C-terminal domain"/>
    <property type="match status" value="1"/>
</dbReference>
<protein>
    <submittedName>
        <fullName evidence="5">TetR/AcrR family transcriptional regulator</fullName>
    </submittedName>
</protein>
<accession>A0AAE3N441</accession>
<dbReference type="InterPro" id="IPR036271">
    <property type="entry name" value="Tet_transcr_reg_TetR-rel_C_sf"/>
</dbReference>
<dbReference type="InterPro" id="IPR001647">
    <property type="entry name" value="HTH_TetR"/>
</dbReference>
<comment type="caution">
    <text evidence="5">The sequence shown here is derived from an EMBL/GenBank/DDBJ whole genome shotgun (WGS) entry which is preliminary data.</text>
</comment>
<keyword evidence="6" id="KW-1185">Reference proteome</keyword>
<dbReference type="Proteomes" id="UP001208771">
    <property type="component" value="Unassembled WGS sequence"/>
</dbReference>
<dbReference type="RefSeq" id="WP_306413349.1">
    <property type="nucleotide sequence ID" value="NZ_JANFPI010000012.1"/>
</dbReference>
<evidence type="ECO:0000256" key="2">
    <source>
        <dbReference type="PROSITE-ProRule" id="PRU00335"/>
    </source>
</evidence>
<dbReference type="PANTHER" id="PTHR30055:SF223">
    <property type="entry name" value="HTH-TYPE TRANSCRIPTIONAL REGULATOR UIDR"/>
    <property type="match status" value="1"/>
</dbReference>
<evidence type="ECO:0000313" key="6">
    <source>
        <dbReference type="Proteomes" id="UP001208771"/>
    </source>
</evidence>
<dbReference type="PRINTS" id="PR00455">
    <property type="entry name" value="HTHTETR"/>
</dbReference>
<dbReference type="GO" id="GO:0000976">
    <property type="term" value="F:transcription cis-regulatory region binding"/>
    <property type="evidence" value="ECO:0007669"/>
    <property type="project" value="TreeGrafter"/>
</dbReference>
<dbReference type="SUPFAM" id="SSF46689">
    <property type="entry name" value="Homeodomain-like"/>
    <property type="match status" value="1"/>
</dbReference>
<reference evidence="5" key="1">
    <citation type="submission" date="2022-07" db="EMBL/GenBank/DDBJ databases">
        <title>Ectorhizobium quercum gen.nov., sp. nov.</title>
        <authorList>
            <person name="Ma T."/>
            <person name="Li Y."/>
        </authorList>
    </citation>
    <scope>NUCLEOTIDE SEQUENCE</scope>
    <source>
        <strain evidence="5">BDR2-2</strain>
    </source>
</reference>
<dbReference type="PANTHER" id="PTHR30055">
    <property type="entry name" value="HTH-TYPE TRANSCRIPTIONAL REGULATOR RUTR"/>
    <property type="match status" value="1"/>
</dbReference>
<proteinExistence type="predicted"/>
<dbReference type="PROSITE" id="PS50977">
    <property type="entry name" value="HTH_TETR_2"/>
    <property type="match status" value="1"/>
</dbReference>
<keyword evidence="1 2" id="KW-0238">DNA-binding</keyword>